<evidence type="ECO:0000256" key="2">
    <source>
        <dbReference type="RuleBase" id="RU361185"/>
    </source>
</evidence>
<evidence type="ECO:0000259" key="3">
    <source>
        <dbReference type="Pfam" id="PF01055"/>
    </source>
</evidence>
<dbReference type="EMBL" id="JARBHB010000008">
    <property type="protein sequence ID" value="KAJ8877040.1"/>
    <property type="molecule type" value="Genomic_DNA"/>
</dbReference>
<sequence>MLGQCCATCNCPTSFDTADVGGFIYSDQFLQLSARLPSHYVYGLGEHTSPLLLSTNWSRFTLMNHDQVPSENPTPAVTFRTIGGVLDFFFFLGPSPAEVVRQFTDVIGKPFMPPFWGLGFHLCRFGYKTLNQTKEVWARNREAGIPLELLVKTLWKVLKGGVHAVAEELVGREDLVSAESSSTKGGRASCWHWLPPTQFREVEEAWTDVIGQHALSCQPELDDDTKADKEWKRMTQPQLPDRSLEEHIKLLQWQLSRSQIAFHQQQDPDIQNLL</sequence>
<keyword evidence="5" id="KW-1185">Reference proteome</keyword>
<dbReference type="Gene3D" id="2.60.40.1760">
    <property type="entry name" value="glycosyl hydrolase (family 31)"/>
    <property type="match status" value="2"/>
</dbReference>
<dbReference type="CDD" id="cd14752">
    <property type="entry name" value="GH31_N"/>
    <property type="match status" value="1"/>
</dbReference>
<feature type="domain" description="Glycoside hydrolase family 31 TIM barrel" evidence="3">
    <location>
        <begin position="110"/>
        <end position="151"/>
    </location>
</feature>
<gene>
    <name evidence="4" type="ORF">PR048_021492</name>
</gene>
<keyword evidence="2" id="KW-0378">Hydrolase</keyword>
<dbReference type="PANTHER" id="PTHR22762:SF131">
    <property type="entry name" value="GLYCOSIDE HYDROLASE FAMILY 31 N-TERMINAL DOMAIN-CONTAINING PROTEIN"/>
    <property type="match status" value="1"/>
</dbReference>
<protein>
    <recommendedName>
        <fullName evidence="3">Glycoside hydrolase family 31 TIM barrel domain-containing protein</fullName>
    </recommendedName>
</protein>
<dbReference type="SUPFAM" id="SSF51445">
    <property type="entry name" value="(Trans)glycosidases"/>
    <property type="match status" value="1"/>
</dbReference>
<organism evidence="4 5">
    <name type="scientific">Dryococelus australis</name>
    <dbReference type="NCBI Taxonomy" id="614101"/>
    <lineage>
        <taxon>Eukaryota</taxon>
        <taxon>Metazoa</taxon>
        <taxon>Ecdysozoa</taxon>
        <taxon>Arthropoda</taxon>
        <taxon>Hexapoda</taxon>
        <taxon>Insecta</taxon>
        <taxon>Pterygota</taxon>
        <taxon>Neoptera</taxon>
        <taxon>Polyneoptera</taxon>
        <taxon>Phasmatodea</taxon>
        <taxon>Verophasmatodea</taxon>
        <taxon>Anareolatae</taxon>
        <taxon>Phasmatidae</taxon>
        <taxon>Eurycanthinae</taxon>
        <taxon>Dryococelus</taxon>
    </lineage>
</organism>
<dbReference type="InterPro" id="IPR017853">
    <property type="entry name" value="GH"/>
</dbReference>
<dbReference type="Pfam" id="PF01055">
    <property type="entry name" value="Glyco_hydro_31_2nd"/>
    <property type="match status" value="1"/>
</dbReference>
<dbReference type="PANTHER" id="PTHR22762">
    <property type="entry name" value="ALPHA-GLUCOSIDASE"/>
    <property type="match status" value="1"/>
</dbReference>
<proteinExistence type="inferred from homology"/>
<name>A0ABQ9GYE3_9NEOP</name>
<dbReference type="InterPro" id="IPR000322">
    <property type="entry name" value="Glyco_hydro_31_TIM"/>
</dbReference>
<dbReference type="InterPro" id="IPR011013">
    <property type="entry name" value="Gal_mutarotase_sf_dom"/>
</dbReference>
<evidence type="ECO:0000313" key="4">
    <source>
        <dbReference type="EMBL" id="KAJ8877040.1"/>
    </source>
</evidence>
<reference evidence="4 5" key="1">
    <citation type="submission" date="2023-02" db="EMBL/GenBank/DDBJ databases">
        <title>LHISI_Scaffold_Assembly.</title>
        <authorList>
            <person name="Stuart O.P."/>
            <person name="Cleave R."/>
            <person name="Magrath M.J.L."/>
            <person name="Mikheyev A.S."/>
        </authorList>
    </citation>
    <scope>NUCLEOTIDE SEQUENCE [LARGE SCALE GENOMIC DNA]</scope>
    <source>
        <strain evidence="4">Daus_M_001</strain>
        <tissue evidence="4">Leg muscle</tissue>
    </source>
</reference>
<comment type="caution">
    <text evidence="4">The sequence shown here is derived from an EMBL/GenBank/DDBJ whole genome shotgun (WGS) entry which is preliminary data.</text>
</comment>
<accession>A0ABQ9GYE3</accession>
<dbReference type="Gene3D" id="3.20.20.80">
    <property type="entry name" value="Glycosidases"/>
    <property type="match status" value="1"/>
</dbReference>
<keyword evidence="2" id="KW-0326">Glycosidase</keyword>
<dbReference type="Proteomes" id="UP001159363">
    <property type="component" value="Chromosome 7"/>
</dbReference>
<evidence type="ECO:0000256" key="1">
    <source>
        <dbReference type="ARBA" id="ARBA00007806"/>
    </source>
</evidence>
<comment type="similarity">
    <text evidence="1 2">Belongs to the glycosyl hydrolase 31 family.</text>
</comment>
<dbReference type="SUPFAM" id="SSF74650">
    <property type="entry name" value="Galactose mutarotase-like"/>
    <property type="match status" value="1"/>
</dbReference>
<evidence type="ECO:0000313" key="5">
    <source>
        <dbReference type="Proteomes" id="UP001159363"/>
    </source>
</evidence>